<dbReference type="FunFam" id="3.10.129.10:FF:000001">
    <property type="entry name" value="3-hydroxyacyl-[acyl-carrier-protein] dehydratase FabZ"/>
    <property type="match status" value="1"/>
</dbReference>
<keyword evidence="4 9" id="KW-0444">Lipid biosynthesis</keyword>
<comment type="caution">
    <text evidence="10">The sequence shown here is derived from an EMBL/GenBank/DDBJ whole genome shotgun (WGS) entry which is preliminary data.</text>
</comment>
<gene>
    <name evidence="9" type="primary">fabZ</name>
    <name evidence="10" type="ORF">C8J26_2370</name>
</gene>
<accession>A0A2T5GMW0</accession>
<dbReference type="Gene3D" id="3.10.129.10">
    <property type="entry name" value="Hotdog Thioesterase"/>
    <property type="match status" value="1"/>
</dbReference>
<name>A0A2T5GMW0_9SPHN</name>
<evidence type="ECO:0000256" key="6">
    <source>
        <dbReference type="ARBA" id="ARBA00023098"/>
    </source>
</evidence>
<sequence>MTEIVTAGTAAEAEGKTGMGPLDIGRVMAALPHRYPLLLVDRVEDLILDTSITAIKAVSMNEQFFQGHFPGRPIMPGVLIVEAMAQAAGILAVESLGLAGSGKLVYFMAIDGAKFRKPVEPGVLLKLEVAFVQKRSAVCKFAGRALVDGQLVAEANFTAMIADPPKA</sequence>
<dbReference type="InterPro" id="IPR010084">
    <property type="entry name" value="FabZ"/>
</dbReference>
<evidence type="ECO:0000313" key="10">
    <source>
        <dbReference type="EMBL" id="PTQ60656.1"/>
    </source>
</evidence>
<dbReference type="Proteomes" id="UP000244189">
    <property type="component" value="Unassembled WGS sequence"/>
</dbReference>
<keyword evidence="6 9" id="KW-0443">Lipid metabolism</keyword>
<comment type="catalytic activity">
    <reaction evidence="9">
        <text>a (3R)-hydroxyacyl-[ACP] = a (2E)-enoyl-[ACP] + H2O</text>
        <dbReference type="Rhea" id="RHEA:13097"/>
        <dbReference type="Rhea" id="RHEA-COMP:9925"/>
        <dbReference type="Rhea" id="RHEA-COMP:9945"/>
        <dbReference type="ChEBI" id="CHEBI:15377"/>
        <dbReference type="ChEBI" id="CHEBI:78784"/>
        <dbReference type="ChEBI" id="CHEBI:78827"/>
        <dbReference type="EC" id="4.2.1.59"/>
    </reaction>
</comment>
<reference evidence="10 11" key="1">
    <citation type="submission" date="2018-04" db="EMBL/GenBank/DDBJ databases">
        <title>Genomic Encyclopedia of Type Strains, Phase III (KMG-III): the genomes of soil and plant-associated and newly described type strains.</title>
        <authorList>
            <person name="Whitman W."/>
        </authorList>
    </citation>
    <scope>NUCLEOTIDE SEQUENCE [LARGE SCALE GENOMIC DNA]</scope>
    <source>
        <strain evidence="10 11">MA101b</strain>
    </source>
</reference>
<dbReference type="InterPro" id="IPR013114">
    <property type="entry name" value="FabA_FabZ"/>
</dbReference>
<keyword evidence="5 9" id="KW-0441">Lipid A biosynthesis</keyword>
<dbReference type="NCBIfam" id="NF000582">
    <property type="entry name" value="PRK00006.1"/>
    <property type="match status" value="1"/>
</dbReference>
<comment type="similarity">
    <text evidence="2 9">Belongs to the thioester dehydratase family. FabZ subfamily.</text>
</comment>
<evidence type="ECO:0000256" key="3">
    <source>
        <dbReference type="ARBA" id="ARBA00022490"/>
    </source>
</evidence>
<dbReference type="GO" id="GO:0006633">
    <property type="term" value="P:fatty acid biosynthetic process"/>
    <property type="evidence" value="ECO:0007669"/>
    <property type="project" value="UniProtKB-UniRule"/>
</dbReference>
<dbReference type="GO" id="GO:0009245">
    <property type="term" value="P:lipid A biosynthetic process"/>
    <property type="evidence" value="ECO:0007669"/>
    <property type="project" value="UniProtKB-UniRule"/>
</dbReference>
<comment type="function">
    <text evidence="8 9">Involved in unsaturated fatty acids biosynthesis. Catalyzes the dehydration of short chain beta-hydroxyacyl-ACPs and long chain saturated and unsaturated beta-hydroxyacyl-ACPs.</text>
</comment>
<evidence type="ECO:0000256" key="2">
    <source>
        <dbReference type="ARBA" id="ARBA00009174"/>
    </source>
</evidence>
<dbReference type="HAMAP" id="MF_00406">
    <property type="entry name" value="FabZ"/>
    <property type="match status" value="1"/>
</dbReference>
<keyword evidence="11" id="KW-1185">Reference proteome</keyword>
<evidence type="ECO:0000256" key="1">
    <source>
        <dbReference type="ARBA" id="ARBA00004496"/>
    </source>
</evidence>
<dbReference type="InterPro" id="IPR029069">
    <property type="entry name" value="HotDog_dom_sf"/>
</dbReference>
<keyword evidence="3 9" id="KW-0963">Cytoplasm</keyword>
<evidence type="ECO:0000313" key="11">
    <source>
        <dbReference type="Proteomes" id="UP000244189"/>
    </source>
</evidence>
<dbReference type="EMBL" id="QAOG01000003">
    <property type="protein sequence ID" value="PTQ60656.1"/>
    <property type="molecule type" value="Genomic_DNA"/>
</dbReference>
<evidence type="ECO:0000256" key="9">
    <source>
        <dbReference type="HAMAP-Rule" id="MF_00406"/>
    </source>
</evidence>
<organism evidence="10 11">
    <name type="scientific">Sphingomonas aurantiaca</name>
    <dbReference type="NCBI Taxonomy" id="185949"/>
    <lineage>
        <taxon>Bacteria</taxon>
        <taxon>Pseudomonadati</taxon>
        <taxon>Pseudomonadota</taxon>
        <taxon>Alphaproteobacteria</taxon>
        <taxon>Sphingomonadales</taxon>
        <taxon>Sphingomonadaceae</taxon>
        <taxon>Sphingomonas</taxon>
    </lineage>
</organism>
<feature type="active site" evidence="9">
    <location>
        <position position="68"/>
    </location>
</feature>
<dbReference type="AlphaFoldDB" id="A0A2T5GMW0"/>
<dbReference type="EC" id="4.2.1.59" evidence="9"/>
<dbReference type="GO" id="GO:0016020">
    <property type="term" value="C:membrane"/>
    <property type="evidence" value="ECO:0007669"/>
    <property type="project" value="GOC"/>
</dbReference>
<dbReference type="GO" id="GO:0019171">
    <property type="term" value="F:(3R)-hydroxyacyl-[acyl-carrier-protein] dehydratase activity"/>
    <property type="evidence" value="ECO:0007669"/>
    <property type="project" value="UniProtKB-EC"/>
</dbReference>
<dbReference type="PANTHER" id="PTHR30272:SF1">
    <property type="entry name" value="3-HYDROXYACYL-[ACYL-CARRIER-PROTEIN] DEHYDRATASE"/>
    <property type="match status" value="1"/>
</dbReference>
<dbReference type="CDD" id="cd01288">
    <property type="entry name" value="FabZ"/>
    <property type="match status" value="1"/>
</dbReference>
<evidence type="ECO:0000256" key="4">
    <source>
        <dbReference type="ARBA" id="ARBA00022516"/>
    </source>
</evidence>
<keyword evidence="7 9" id="KW-0456">Lyase</keyword>
<protein>
    <recommendedName>
        <fullName evidence="9">3-hydroxyacyl-[acyl-carrier-protein] dehydratase FabZ</fullName>
        <ecNumber evidence="9">4.2.1.59</ecNumber>
    </recommendedName>
    <alternativeName>
        <fullName evidence="9">(3R)-hydroxymyristoyl-[acyl-carrier-protein] dehydratase</fullName>
        <shortName evidence="9">(3R)-hydroxymyristoyl-ACP dehydrase</shortName>
    </alternativeName>
    <alternativeName>
        <fullName evidence="9">Beta-hydroxyacyl-ACP dehydratase</fullName>
    </alternativeName>
</protein>
<evidence type="ECO:0000256" key="5">
    <source>
        <dbReference type="ARBA" id="ARBA00022556"/>
    </source>
</evidence>
<proteinExistence type="inferred from homology"/>
<evidence type="ECO:0000256" key="8">
    <source>
        <dbReference type="ARBA" id="ARBA00025049"/>
    </source>
</evidence>
<dbReference type="SUPFAM" id="SSF54637">
    <property type="entry name" value="Thioesterase/thiol ester dehydrase-isomerase"/>
    <property type="match status" value="1"/>
</dbReference>
<dbReference type="NCBIfam" id="TIGR01750">
    <property type="entry name" value="fabZ"/>
    <property type="match status" value="1"/>
</dbReference>
<dbReference type="GO" id="GO:0005737">
    <property type="term" value="C:cytoplasm"/>
    <property type="evidence" value="ECO:0007669"/>
    <property type="project" value="UniProtKB-SubCell"/>
</dbReference>
<evidence type="ECO:0000256" key="7">
    <source>
        <dbReference type="ARBA" id="ARBA00023239"/>
    </source>
</evidence>
<comment type="subcellular location">
    <subcellularLocation>
        <location evidence="1 9">Cytoplasm</location>
    </subcellularLocation>
</comment>
<dbReference type="Pfam" id="PF07977">
    <property type="entry name" value="FabA"/>
    <property type="match status" value="1"/>
</dbReference>
<dbReference type="PANTHER" id="PTHR30272">
    <property type="entry name" value="3-HYDROXYACYL-[ACYL-CARRIER-PROTEIN] DEHYDRATASE"/>
    <property type="match status" value="1"/>
</dbReference>